<evidence type="ECO:0008006" key="4">
    <source>
        <dbReference type="Google" id="ProtNLM"/>
    </source>
</evidence>
<keyword evidence="3" id="KW-1185">Reference proteome</keyword>
<feature type="signal peptide" evidence="1">
    <location>
        <begin position="1"/>
        <end position="25"/>
    </location>
</feature>
<accession>A0ABX1GJ67</accession>
<keyword evidence="1" id="KW-0732">Signal</keyword>
<organism evidence="2 3">
    <name type="scientific">Spongiibacter thalassae</name>
    <dbReference type="NCBI Taxonomy" id="2721624"/>
    <lineage>
        <taxon>Bacteria</taxon>
        <taxon>Pseudomonadati</taxon>
        <taxon>Pseudomonadota</taxon>
        <taxon>Gammaproteobacteria</taxon>
        <taxon>Cellvibrionales</taxon>
        <taxon>Spongiibacteraceae</taxon>
        <taxon>Spongiibacter</taxon>
    </lineage>
</organism>
<name>A0ABX1GJ67_9GAMM</name>
<dbReference type="EMBL" id="JAAWWK010000007">
    <property type="protein sequence ID" value="NKI19279.1"/>
    <property type="molecule type" value="Genomic_DNA"/>
</dbReference>
<dbReference type="RefSeq" id="WP_168451801.1">
    <property type="nucleotide sequence ID" value="NZ_JAAWWK010000007.1"/>
</dbReference>
<comment type="caution">
    <text evidence="2">The sequence shown here is derived from an EMBL/GenBank/DDBJ whole genome shotgun (WGS) entry which is preliminary data.</text>
</comment>
<evidence type="ECO:0000313" key="3">
    <source>
        <dbReference type="Proteomes" id="UP000765845"/>
    </source>
</evidence>
<evidence type="ECO:0000256" key="1">
    <source>
        <dbReference type="SAM" id="SignalP"/>
    </source>
</evidence>
<protein>
    <recommendedName>
        <fullName evidence="4">Outer membrane protein beta-barrel domain-containing protein</fullName>
    </recommendedName>
</protein>
<feature type="chain" id="PRO_5045893019" description="Outer membrane protein beta-barrel domain-containing protein" evidence="1">
    <location>
        <begin position="26"/>
        <end position="236"/>
    </location>
</feature>
<proteinExistence type="predicted"/>
<dbReference type="Proteomes" id="UP000765845">
    <property type="component" value="Unassembled WGS sequence"/>
</dbReference>
<reference evidence="2 3" key="1">
    <citation type="submission" date="2020-04" db="EMBL/GenBank/DDBJ databases">
        <authorList>
            <person name="Yoon J."/>
        </authorList>
    </citation>
    <scope>NUCLEOTIDE SEQUENCE [LARGE SCALE GENOMIC DNA]</scope>
    <source>
        <strain evidence="2 3">KMU-166</strain>
    </source>
</reference>
<gene>
    <name evidence="2" type="ORF">HCU74_17875</name>
</gene>
<evidence type="ECO:0000313" key="2">
    <source>
        <dbReference type="EMBL" id="NKI19279.1"/>
    </source>
</evidence>
<sequence>MKRFNKMYRAAVCGSLLVFAAAAQAQYGEGGAAAGGGAAMGSSGSNEFKSYVDIMYSYEQSETEQPYRTEGEGGMLGLGGETATRIEDPIETAEGAQVLAGFRRKGWYGFEFGLGYTRGGDVDKQSLLFNTLIYPFESDLYLKLASGVTRYVEYPIERGEGAIPDGDDDFITVNYGLGLGYVFPFEVSEKPFGVRLEAVYLVGDRFLERESDFEEDIRAPGTLKDIQLNIGLRFPL</sequence>